<organism evidence="1 2">
    <name type="scientific">Ancylostoma ceylanicum</name>
    <dbReference type="NCBI Taxonomy" id="53326"/>
    <lineage>
        <taxon>Eukaryota</taxon>
        <taxon>Metazoa</taxon>
        <taxon>Ecdysozoa</taxon>
        <taxon>Nematoda</taxon>
        <taxon>Chromadorea</taxon>
        <taxon>Rhabditida</taxon>
        <taxon>Rhabditina</taxon>
        <taxon>Rhabditomorpha</taxon>
        <taxon>Strongyloidea</taxon>
        <taxon>Ancylostomatidae</taxon>
        <taxon>Ancylostomatinae</taxon>
        <taxon>Ancylostoma</taxon>
    </lineage>
</organism>
<evidence type="ECO:0000313" key="2">
    <source>
        <dbReference type="Proteomes" id="UP000024635"/>
    </source>
</evidence>
<proteinExistence type="predicted"/>
<keyword evidence="2" id="KW-1185">Reference proteome</keyword>
<evidence type="ECO:0000313" key="1">
    <source>
        <dbReference type="EMBL" id="EYC04146.1"/>
    </source>
</evidence>
<sequence>MYFSFCLQPIKRGTSRNIANHASAPPEPCEHSLSLLCFAHRSSVFLYRETVAFEKKVLPRNWEKHYSDNHTV</sequence>
<accession>A0A016TN70</accession>
<reference evidence="2" key="1">
    <citation type="journal article" date="2015" name="Nat. Genet.">
        <title>The genome and transcriptome of the zoonotic hookworm Ancylostoma ceylanicum identify infection-specific gene families.</title>
        <authorList>
            <person name="Schwarz E.M."/>
            <person name="Hu Y."/>
            <person name="Antoshechkin I."/>
            <person name="Miller M.M."/>
            <person name="Sternberg P.W."/>
            <person name="Aroian R.V."/>
        </authorList>
    </citation>
    <scope>NUCLEOTIDE SEQUENCE</scope>
    <source>
        <strain evidence="2">HY135</strain>
    </source>
</reference>
<dbReference type="AlphaFoldDB" id="A0A016TN70"/>
<gene>
    <name evidence="1" type="primary">Acey_s0089.g2243</name>
    <name evidence="1" type="ORF">Y032_0089g2243</name>
</gene>
<comment type="caution">
    <text evidence="1">The sequence shown here is derived from an EMBL/GenBank/DDBJ whole genome shotgun (WGS) entry which is preliminary data.</text>
</comment>
<protein>
    <submittedName>
        <fullName evidence="1">Uncharacterized protein</fullName>
    </submittedName>
</protein>
<dbReference type="Proteomes" id="UP000024635">
    <property type="component" value="Unassembled WGS sequence"/>
</dbReference>
<dbReference type="EMBL" id="JARK01001425">
    <property type="protein sequence ID" value="EYC04146.1"/>
    <property type="molecule type" value="Genomic_DNA"/>
</dbReference>
<name>A0A016TN70_9BILA</name>